<dbReference type="SUPFAM" id="SSF49313">
    <property type="entry name" value="Cadherin-like"/>
    <property type="match status" value="1"/>
</dbReference>
<keyword evidence="2" id="KW-0472">Membrane</keyword>
<dbReference type="Pfam" id="PF20674">
    <property type="entry name" value="SpaA_3"/>
    <property type="match status" value="1"/>
</dbReference>
<proteinExistence type="predicted"/>
<gene>
    <name evidence="5" type="ORF">KK097_04640</name>
</gene>
<keyword evidence="2" id="KW-0812">Transmembrane</keyword>
<feature type="region of interest" description="Disordered" evidence="1">
    <location>
        <begin position="1"/>
        <end position="23"/>
    </location>
</feature>
<feature type="compositionally biased region" description="Gly residues" evidence="1">
    <location>
        <begin position="910"/>
        <end position="934"/>
    </location>
</feature>
<protein>
    <submittedName>
        <fullName evidence="5">Tandem-95 repeat protein</fullName>
    </submittedName>
</protein>
<evidence type="ECO:0000259" key="4">
    <source>
        <dbReference type="Pfam" id="PF20674"/>
    </source>
</evidence>
<dbReference type="RefSeq" id="WP_214543862.1">
    <property type="nucleotide sequence ID" value="NZ_JAHEWS010000005.1"/>
</dbReference>
<dbReference type="InterPro" id="IPR048834">
    <property type="entry name" value="SpaA_pre-album"/>
</dbReference>
<evidence type="ECO:0000259" key="3">
    <source>
        <dbReference type="Pfam" id="PF19076"/>
    </source>
</evidence>
<feature type="domain" description="SpaA-like prealbumin fold" evidence="4">
    <location>
        <begin position="312"/>
        <end position="425"/>
    </location>
</feature>
<feature type="region of interest" description="Disordered" evidence="1">
    <location>
        <begin position="910"/>
        <end position="935"/>
    </location>
</feature>
<comment type="caution">
    <text evidence="5">The sequence shown here is derived from an EMBL/GenBank/DDBJ whole genome shotgun (WGS) entry which is preliminary data.</text>
</comment>
<dbReference type="Gene3D" id="2.60.40.3440">
    <property type="match status" value="11"/>
</dbReference>
<dbReference type="SUPFAM" id="SSF63829">
    <property type="entry name" value="Calcium-dependent phosphotriesterase"/>
    <property type="match status" value="1"/>
</dbReference>
<dbReference type="Gene3D" id="2.60.40.2810">
    <property type="match status" value="4"/>
</dbReference>
<dbReference type="Pfam" id="PF19076">
    <property type="entry name" value="CshA_repeat"/>
    <property type="match status" value="1"/>
</dbReference>
<evidence type="ECO:0000256" key="1">
    <source>
        <dbReference type="SAM" id="MobiDB-lite"/>
    </source>
</evidence>
<reference evidence="5 6" key="1">
    <citation type="submission" date="2021-05" db="EMBL/GenBank/DDBJ databases">
        <title>Whole genome sequence of Curtobacterium flaccumfaciens pv. flaccumfaciens strain CFBP 8819.</title>
        <authorList>
            <person name="Osdaghi E."/>
            <person name="Taghouti G."/>
            <person name="Portier P."/>
            <person name="Fazliarab A."/>
            <person name="Taghavi S.M."/>
            <person name="Briand M."/>
            <person name="Le-Saux M."/>
            <person name="Jacques M.-A."/>
        </authorList>
    </citation>
    <scope>NUCLEOTIDE SEQUENCE [LARGE SCALE GENOMIC DNA]</scope>
    <source>
        <strain evidence="5 6">CFBP 8819</strain>
    </source>
</reference>
<dbReference type="NCBIfam" id="NF012211">
    <property type="entry name" value="tand_rpt_95"/>
    <property type="match status" value="14"/>
</dbReference>
<evidence type="ECO:0000256" key="2">
    <source>
        <dbReference type="SAM" id="Phobius"/>
    </source>
</evidence>
<dbReference type="Proteomes" id="UP001519641">
    <property type="component" value="Unassembled WGS sequence"/>
</dbReference>
<evidence type="ECO:0000313" key="6">
    <source>
        <dbReference type="Proteomes" id="UP001519641"/>
    </source>
</evidence>
<keyword evidence="2" id="KW-1133">Transmembrane helix</keyword>
<keyword evidence="6" id="KW-1185">Reference proteome</keyword>
<dbReference type="EMBL" id="JAHEWS010000005">
    <property type="protein sequence ID" value="MBT1587098.1"/>
    <property type="molecule type" value="Genomic_DNA"/>
</dbReference>
<feature type="compositionally biased region" description="Basic and acidic residues" evidence="1">
    <location>
        <begin position="1194"/>
        <end position="1209"/>
    </location>
</feature>
<dbReference type="InterPro" id="IPR015919">
    <property type="entry name" value="Cadherin-like_sf"/>
</dbReference>
<feature type="domain" description="CshA" evidence="3">
    <location>
        <begin position="1701"/>
        <end position="1798"/>
    </location>
</feature>
<organism evidence="5 6">
    <name type="scientific">Curtobacterium aurantiacum</name>
    <dbReference type="NCBI Taxonomy" id="3236919"/>
    <lineage>
        <taxon>Bacteria</taxon>
        <taxon>Bacillati</taxon>
        <taxon>Actinomycetota</taxon>
        <taxon>Actinomycetes</taxon>
        <taxon>Micrococcales</taxon>
        <taxon>Microbacteriaceae</taxon>
        <taxon>Curtobacterium</taxon>
    </lineage>
</organism>
<name>A0ABS5VC85_9MICO</name>
<dbReference type="Pfam" id="PF17963">
    <property type="entry name" value="Big_9"/>
    <property type="match status" value="14"/>
</dbReference>
<accession>A0ABS5VC85</accession>
<feature type="region of interest" description="Disordered" evidence="1">
    <location>
        <begin position="1193"/>
        <end position="1215"/>
    </location>
</feature>
<sequence>MQRTNPGTAVPTDGPDRPAGTRRPGLRAVAVLGAALLVGTGLTATSAVVAAAPASAVSATKDGALVCTPQETLYAIDGTGKVVAVDISTGASRGTTADVTNLGTGANNGLGISREGVSMFAASNNQTATLRQFDPKTGVASAPVATESVRSVIRGAVNPVTGIYYYGSNKGWLGAYGPKSGKYLGQVGQIDGLKDGNGDFAFSSRGLFFVVASDTVYRVNTDAVPTASGTTAMTTSAIATLPAGTNSPGIAFSSDGYLYVSNTPTNSTVTTIYQLDPTSGKEVRNFRIAGDFAASDLASCNYADTVTGAASVDQRWNSGDQFALAISGGGIDTTKPGSAGTTSGSATGVQAQKAGAVLTTPNKDYTVKQTAAGTTDLANYDTTWKAVDQTTGTTVASGTGTTGTFTFPAATTADGTDVLVTFTNTLKATHVTTSSDTATTPTGTALSVPAASGVLANDQGTGLSVVSNTTPTHGTATVAADGSYTYTPAGGFSGSDTFQYTAKDSSGQTSTSTVTVTVAPKGSDDAYSVHAGTVLKVDAADGVLTNDRGSDLTLTGHGQPSNGLVKIAADGSFSYGAEKGYSGPDSFTYTAKDGSGATVTATVRLTVLPTATADAVTATAGATATGNVLANDLGTGLTVTGNRTPAHGSATVRPDGSYSYTPSAGFSGTDSFTYTVTDGSGGTETVTVTVQVAPAAQDDTVKVAAGGTATAGTRATGVLGNDSGAGLTVASNTTPSHGALTLDGATGTFTYTPAEGYSGPDAFTYTAVDGSGSPSTATVTITVNPTIGADTASTNARTPVTIDVQGNDRGSDLGTTIATGPTHGTAVVATDGAIEYTPTAGFSGTDSFTYTVTDGSGVTTGAATVTITVRPVATGDTVSTKAGEALSIAPAALTGNDQGAGLTLTGVTAGSGTGADGTGTGTDGTGTGTDGSTGTGTVVLDQATGRVVYTPASGFSGTDTFTYTVTDAAGRSTTGTVTVVVGPRATADTATATAGSTLTVAKGDGVLANDRGTGLTAAVDQQPAHGTVELAANGSYTYTPKDGFSGTATFTYTATDPSGRTTTGTVTVTVRPGTEPDTITVAAGGSTTVTSGALTGNDHGTGLTVVSVSGGKNGTATRNDDGTITYTPKDGFSGTDTVTYTVTDPSGNTNTGTVTVTVTPVAGGGSTSAEADATTTVPAGTGLLDGAKGTDLAVTDHTKPGHGDVEVGKDGSYTYKPEPGYSGPDGFDYTVTDGSGTPATGTVTIVVAPKAAADTATTSAATPVDVAVTGNDSGTKLAVTAVSQPGHGTATITGGATGGSTTTPGNVTFTPAEGFSGTDTFTYTVTDPTGGTATATVTVTVTPTAVADALRTAANTALPISGATLTGNDHGTGLAVTAHGRAEHGTVIEGTEPGSLVFTPEKGFSGADTFEYTVTDGAGRTSTATVTVVVGVAAVDHWRTMSTNRSMRMSADRGVLVGDSGRGLWAAMETKPLHGALALEKDGSYVYEPTSNWSGRDWFTYSANDSAGTAAFALVVIDVTPAAKDDRATTTAGTTVRVAGHGVLGNDHGDALTVVAVGQARHGTASIAADGTFVYTPATGFSGTDTVTYRAQDSMEQQVDATVTITVGIAAADDSGHTVSGTPVTRDARHGLLADDQGTGLTAAPARKPAHGTVAIQRNGAYVYTPAAGFTGTDTFTYTVTDASGQRATATATMTVVAAAVATDDSATGIVGHRVVVDPLDNDSATGGATFESGTLHLLHPESGTPTDRVVVADQGTWTIRDGRVVFTPQEGFTGTTFVGYMITDSAGQTVTATITVTFPTGLAAIVHGAELAFTGVTGLVGLGLAALALMLAGVLLVTRRRIAVRAAPGIRRSARP</sequence>
<dbReference type="InterPro" id="IPR026395">
    <property type="entry name" value="CshA_fibril"/>
</dbReference>
<evidence type="ECO:0000313" key="5">
    <source>
        <dbReference type="EMBL" id="MBT1587098.1"/>
    </source>
</evidence>
<feature type="transmembrane region" description="Helical" evidence="2">
    <location>
        <begin position="1812"/>
        <end position="1838"/>
    </location>
</feature>